<proteinExistence type="inferred from homology"/>
<dbReference type="SMART" id="SM00283">
    <property type="entry name" value="MA"/>
    <property type="match status" value="1"/>
</dbReference>
<dbReference type="Pfam" id="PF00015">
    <property type="entry name" value="MCPsignal"/>
    <property type="match status" value="1"/>
</dbReference>
<evidence type="ECO:0000256" key="2">
    <source>
        <dbReference type="ARBA" id="ARBA00023224"/>
    </source>
</evidence>
<gene>
    <name evidence="9" type="ORF">K6Y31_18325</name>
</gene>
<evidence type="ECO:0000256" key="3">
    <source>
        <dbReference type="ARBA" id="ARBA00029447"/>
    </source>
</evidence>
<dbReference type="InterPro" id="IPR004090">
    <property type="entry name" value="Chemotax_Me-accpt_rcpt"/>
</dbReference>
<keyword evidence="6" id="KW-0812">Transmembrane</keyword>
<reference evidence="9 10" key="1">
    <citation type="journal article" date="2022" name="Environ. Microbiol. Rep.">
        <title>Eco-phylogenetic analyses reveal divergent evolution of vitamin B12 metabolism in the marine bacterial family 'Psychromonadaceae'.</title>
        <authorList>
            <person name="Jin X."/>
            <person name="Yang Y."/>
            <person name="Cao H."/>
            <person name="Gao B."/>
            <person name="Zhao Z."/>
        </authorList>
    </citation>
    <scope>NUCLEOTIDE SEQUENCE [LARGE SCALE GENOMIC DNA]</scope>
    <source>
        <strain evidence="9 10">MKS20</strain>
    </source>
</reference>
<dbReference type="EMBL" id="JAIMJA010000024">
    <property type="protein sequence ID" value="MCE2596743.1"/>
    <property type="molecule type" value="Genomic_DNA"/>
</dbReference>
<comment type="similarity">
    <text evidence="3">Belongs to the methyl-accepting chemotaxis (MCP) protein family.</text>
</comment>
<feature type="domain" description="HAMP" evidence="8">
    <location>
        <begin position="310"/>
        <end position="364"/>
    </location>
</feature>
<evidence type="ECO:0000259" key="7">
    <source>
        <dbReference type="PROSITE" id="PS50111"/>
    </source>
</evidence>
<dbReference type="Gene3D" id="1.10.287.950">
    <property type="entry name" value="Methyl-accepting chemotaxis protein"/>
    <property type="match status" value="1"/>
</dbReference>
<dbReference type="InterPro" id="IPR004089">
    <property type="entry name" value="MCPsignal_dom"/>
</dbReference>
<protein>
    <submittedName>
        <fullName evidence="9">Methyl-accepting chemotaxis protein</fullName>
    </submittedName>
</protein>
<evidence type="ECO:0000256" key="1">
    <source>
        <dbReference type="ARBA" id="ARBA00004370"/>
    </source>
</evidence>
<dbReference type="PANTHER" id="PTHR32089">
    <property type="entry name" value="METHYL-ACCEPTING CHEMOTAXIS PROTEIN MCPB"/>
    <property type="match status" value="1"/>
</dbReference>
<sequence>MLARFKSPLLLQVMLAVFILVALQTILTLSVTKTSITDLVENLAHEFESGNNSTQQTLDQAQQAIASAMRNSTIKTQKALDTSLNHGLNEAQKNISDLVASHAKQSINAQATLLASVSPPYIWDKDVPKLTELVIAAHENPKVLFAIYFDAEGKYLTRHIDRSSAKVAALIEQGSGRRKMDKLISGAKLSKQVYIAEMDINPKGSVIGKFIIAVDTSEQAQLNETLGQQFSGLIDSSANEVEQVLNREAKLTQQTLTSSLDLVREGNQQTANNINQAVQGNVASLIKDLWVILLCSALVLLVALAFIISNRILSKIAMLTSALQNLARGGGDLTQKIAIHSKDEIGAMAHSVNAFLEKTRKLIIEANLAADQTASQSQTMQQKSAGVYQAVSKQQQEVNVVAKAMDQVMQNINQEEAEVQKVMSSIDQVKTDSEQNNATSQHVKQLIEQLVERVSQTNQRVGQFEQLSLKIGSVLDVIQGIAEQTNLLALNAAIEAARAGETGRGFAVVADEVRTLASRTQSSTLEIQQSIESLQTEARTLVNEMESTFEHANEGITELNQADALQDAIFHSISELYEMIENIAQLSKQQVDVTNEVNQSTERMQDACASSLLSVEQANEVSEQLSSLSSQLKLTMSQFKVD</sequence>
<dbReference type="PROSITE" id="PS50111">
    <property type="entry name" value="CHEMOTAXIS_TRANSDUC_2"/>
    <property type="match status" value="1"/>
</dbReference>
<dbReference type="Proteomes" id="UP001201273">
    <property type="component" value="Unassembled WGS sequence"/>
</dbReference>
<feature type="coiled-coil region" evidence="5">
    <location>
        <begin position="405"/>
        <end position="467"/>
    </location>
</feature>
<accession>A0ABS8WDU9</accession>
<keyword evidence="2 4" id="KW-0807">Transducer</keyword>
<evidence type="ECO:0000256" key="4">
    <source>
        <dbReference type="PROSITE-ProRule" id="PRU00284"/>
    </source>
</evidence>
<evidence type="ECO:0000259" key="8">
    <source>
        <dbReference type="PROSITE" id="PS50885"/>
    </source>
</evidence>
<dbReference type="RefSeq" id="WP_233054411.1">
    <property type="nucleotide sequence ID" value="NZ_JAIMJA010000024.1"/>
</dbReference>
<name>A0ABS8WDU9_9GAMM</name>
<evidence type="ECO:0000256" key="5">
    <source>
        <dbReference type="SAM" id="Coils"/>
    </source>
</evidence>
<dbReference type="CDD" id="cd06225">
    <property type="entry name" value="HAMP"/>
    <property type="match status" value="1"/>
</dbReference>
<keyword evidence="5" id="KW-0175">Coiled coil</keyword>
<dbReference type="PRINTS" id="PR00260">
    <property type="entry name" value="CHEMTRNSDUCR"/>
</dbReference>
<keyword evidence="6" id="KW-0472">Membrane</keyword>
<keyword evidence="6" id="KW-1133">Transmembrane helix</keyword>
<dbReference type="InterPro" id="IPR003660">
    <property type="entry name" value="HAMP_dom"/>
</dbReference>
<evidence type="ECO:0000313" key="9">
    <source>
        <dbReference type="EMBL" id="MCE2596743.1"/>
    </source>
</evidence>
<dbReference type="SUPFAM" id="SSF58104">
    <property type="entry name" value="Methyl-accepting chemotaxis protein (MCP) signaling domain"/>
    <property type="match status" value="1"/>
</dbReference>
<dbReference type="Pfam" id="PF00672">
    <property type="entry name" value="HAMP"/>
    <property type="match status" value="1"/>
</dbReference>
<keyword evidence="10" id="KW-1185">Reference proteome</keyword>
<comment type="subcellular location">
    <subcellularLocation>
        <location evidence="1">Membrane</location>
    </subcellularLocation>
</comment>
<feature type="domain" description="Methyl-accepting transducer" evidence="7">
    <location>
        <begin position="369"/>
        <end position="605"/>
    </location>
</feature>
<evidence type="ECO:0000256" key="6">
    <source>
        <dbReference type="SAM" id="Phobius"/>
    </source>
</evidence>
<feature type="transmembrane region" description="Helical" evidence="6">
    <location>
        <begin position="289"/>
        <end position="308"/>
    </location>
</feature>
<dbReference type="PROSITE" id="PS50885">
    <property type="entry name" value="HAMP"/>
    <property type="match status" value="1"/>
</dbReference>
<organism evidence="9 10">
    <name type="scientific">Motilimonas cestriensis</name>
    <dbReference type="NCBI Taxonomy" id="2742685"/>
    <lineage>
        <taxon>Bacteria</taxon>
        <taxon>Pseudomonadati</taxon>
        <taxon>Pseudomonadota</taxon>
        <taxon>Gammaproteobacteria</taxon>
        <taxon>Alteromonadales</taxon>
        <taxon>Alteromonadales genera incertae sedis</taxon>
        <taxon>Motilimonas</taxon>
    </lineage>
</organism>
<comment type="caution">
    <text evidence="9">The sequence shown here is derived from an EMBL/GenBank/DDBJ whole genome shotgun (WGS) entry which is preliminary data.</text>
</comment>
<dbReference type="Gene3D" id="6.10.340.10">
    <property type="match status" value="1"/>
</dbReference>
<dbReference type="SMART" id="SM00304">
    <property type="entry name" value="HAMP"/>
    <property type="match status" value="1"/>
</dbReference>
<evidence type="ECO:0000313" key="10">
    <source>
        <dbReference type="Proteomes" id="UP001201273"/>
    </source>
</evidence>
<dbReference type="PANTHER" id="PTHR32089:SF112">
    <property type="entry name" value="LYSOZYME-LIKE PROTEIN-RELATED"/>
    <property type="match status" value="1"/>
</dbReference>